<evidence type="ECO:0000256" key="4">
    <source>
        <dbReference type="ARBA" id="ARBA00023125"/>
    </source>
</evidence>
<reference evidence="9 10" key="1">
    <citation type="submission" date="2016-04" db="EMBL/GenBank/DDBJ databases">
        <authorList>
            <consortium name="Pathogen Informatics"/>
        </authorList>
    </citation>
    <scope>NUCLEOTIDE SEQUENCE [LARGE SCALE GENOMIC DNA]</scope>
    <source>
        <strain evidence="9 10">H050680373</strain>
    </source>
</reference>
<evidence type="ECO:0000313" key="10">
    <source>
        <dbReference type="Proteomes" id="UP000076848"/>
    </source>
</evidence>
<dbReference type="EMBL" id="FKIF01000006">
    <property type="protein sequence ID" value="SAI69859.1"/>
    <property type="molecule type" value="Genomic_DNA"/>
</dbReference>
<dbReference type="Proteomes" id="UP000076848">
    <property type="component" value="Unassembled WGS sequence"/>
</dbReference>
<evidence type="ECO:0000256" key="2">
    <source>
        <dbReference type="ARBA" id="ARBA00022795"/>
    </source>
</evidence>
<evidence type="ECO:0000256" key="6">
    <source>
        <dbReference type="ARBA" id="ARBA00023159"/>
    </source>
</evidence>
<accession>A0A157SHG8</accession>
<dbReference type="STRING" id="288768.SAMEA3906486_02752"/>
<keyword evidence="3" id="KW-0805">Transcription regulation</keyword>
<dbReference type="Gene3D" id="1.10.4000.10">
    <property type="entry name" value="Flagellar transcriptional activator FlhD"/>
    <property type="match status" value="1"/>
</dbReference>
<dbReference type="GO" id="GO:0045893">
    <property type="term" value="P:positive regulation of DNA-templated transcription"/>
    <property type="evidence" value="ECO:0007669"/>
    <property type="project" value="InterPro"/>
</dbReference>
<sequence>MTRRRFDVGRVAAAGMPPELPLECKETGMNSRVAQPDQALLEHIHEVNLAYLRLVRRIVREEPELAAALPVSERAARWIATQSEARLQRLARSSFVVCSLVAQAEKLLLALAEAPVPYAAHGPWLVRREHEAAVS</sequence>
<evidence type="ECO:0000256" key="7">
    <source>
        <dbReference type="ARBA" id="ARBA00023163"/>
    </source>
</evidence>
<dbReference type="InterPro" id="IPR023559">
    <property type="entry name" value="Flagellar_FlhD"/>
</dbReference>
<keyword evidence="2" id="KW-1005">Bacterial flagellum biogenesis</keyword>
<dbReference type="SUPFAM" id="SSF63592">
    <property type="entry name" value="Flagellar transcriptional activator FlhD"/>
    <property type="match status" value="1"/>
</dbReference>
<evidence type="ECO:0000256" key="8">
    <source>
        <dbReference type="ARBA" id="ARBA00025431"/>
    </source>
</evidence>
<name>A0A157SHG8_9BORD</name>
<dbReference type="Pfam" id="PF05247">
    <property type="entry name" value="FlhD"/>
    <property type="match status" value="1"/>
</dbReference>
<evidence type="ECO:0000256" key="5">
    <source>
        <dbReference type="ARBA" id="ARBA00023157"/>
    </source>
</evidence>
<protein>
    <submittedName>
        <fullName evidence="9">Transcriptional activator FlhD</fullName>
    </submittedName>
</protein>
<proteinExistence type="predicted"/>
<organism evidence="9 10">
    <name type="scientific">Bordetella ansorpii</name>
    <dbReference type="NCBI Taxonomy" id="288768"/>
    <lineage>
        <taxon>Bacteria</taxon>
        <taxon>Pseudomonadati</taxon>
        <taxon>Pseudomonadota</taxon>
        <taxon>Betaproteobacteria</taxon>
        <taxon>Burkholderiales</taxon>
        <taxon>Alcaligenaceae</taxon>
        <taxon>Bordetella</taxon>
    </lineage>
</organism>
<keyword evidence="1" id="KW-0963">Cytoplasm</keyword>
<evidence type="ECO:0000313" key="9">
    <source>
        <dbReference type="EMBL" id="SAI69859.1"/>
    </source>
</evidence>
<dbReference type="InterPro" id="IPR036194">
    <property type="entry name" value="FlhD_sf"/>
</dbReference>
<dbReference type="GO" id="GO:0044780">
    <property type="term" value="P:bacterial-type flagellum assembly"/>
    <property type="evidence" value="ECO:0007669"/>
    <property type="project" value="InterPro"/>
</dbReference>
<gene>
    <name evidence="9" type="ORF">SAMEA3906486_02752</name>
</gene>
<evidence type="ECO:0000256" key="3">
    <source>
        <dbReference type="ARBA" id="ARBA00023015"/>
    </source>
</evidence>
<keyword evidence="6" id="KW-0010">Activator</keyword>
<dbReference type="GO" id="GO:0003677">
    <property type="term" value="F:DNA binding"/>
    <property type="evidence" value="ECO:0007669"/>
    <property type="project" value="UniProtKB-KW"/>
</dbReference>
<evidence type="ECO:0000256" key="1">
    <source>
        <dbReference type="ARBA" id="ARBA00022490"/>
    </source>
</evidence>
<comment type="function">
    <text evidence="8">Functions in complex with FlhC as a master transcriptional regulator that regulates transcription of several flagellar and non-flagellar operons by binding to their promoter region. Activates expression of class 2 flagellar genes, including fliA, which is a flagellum-specific sigma factor that turns on the class 3 genes. Also regulates genes whose products function in a variety of physiological pathways.</text>
</comment>
<keyword evidence="5" id="KW-1015">Disulfide bond</keyword>
<keyword evidence="7" id="KW-0804">Transcription</keyword>
<keyword evidence="10" id="KW-1185">Reference proteome</keyword>
<keyword evidence="4" id="KW-0238">DNA-binding</keyword>
<dbReference type="AlphaFoldDB" id="A0A157SHG8"/>